<name>A0A699ZQW0_HAELA</name>
<feature type="region of interest" description="Disordered" evidence="1">
    <location>
        <begin position="17"/>
        <end position="38"/>
    </location>
</feature>
<evidence type="ECO:0000313" key="3">
    <source>
        <dbReference type="Proteomes" id="UP000485058"/>
    </source>
</evidence>
<sequence length="90" mass="10083">MVEMFVVVEGKVQLTRAGAGPPPKLLPTTTVDSSQPSTEAYDSLVDTFPEQMRIMMDNLLHKAENDMRFELLCAQDRAQLSEEQVELVSQ</sequence>
<dbReference type="Proteomes" id="UP000485058">
    <property type="component" value="Unassembled WGS sequence"/>
</dbReference>
<evidence type="ECO:0000313" key="2">
    <source>
        <dbReference type="EMBL" id="GFH23550.1"/>
    </source>
</evidence>
<reference evidence="2 3" key="1">
    <citation type="submission" date="2020-02" db="EMBL/GenBank/DDBJ databases">
        <title>Draft genome sequence of Haematococcus lacustris strain NIES-144.</title>
        <authorList>
            <person name="Morimoto D."/>
            <person name="Nakagawa S."/>
            <person name="Yoshida T."/>
            <person name="Sawayama S."/>
        </authorList>
    </citation>
    <scope>NUCLEOTIDE SEQUENCE [LARGE SCALE GENOMIC DNA]</scope>
    <source>
        <strain evidence="2 3">NIES-144</strain>
    </source>
</reference>
<gene>
    <name evidence="2" type="ORF">HaLaN_21176</name>
</gene>
<feature type="non-terminal residue" evidence="2">
    <location>
        <position position="1"/>
    </location>
</feature>
<evidence type="ECO:0000256" key="1">
    <source>
        <dbReference type="SAM" id="MobiDB-lite"/>
    </source>
</evidence>
<accession>A0A699ZQW0</accession>
<protein>
    <submittedName>
        <fullName evidence="2">Uncharacterized protein</fullName>
    </submittedName>
</protein>
<dbReference type="EMBL" id="BLLF01002298">
    <property type="protein sequence ID" value="GFH23550.1"/>
    <property type="molecule type" value="Genomic_DNA"/>
</dbReference>
<feature type="non-terminal residue" evidence="2">
    <location>
        <position position="90"/>
    </location>
</feature>
<keyword evidence="3" id="KW-1185">Reference proteome</keyword>
<proteinExistence type="predicted"/>
<organism evidence="2 3">
    <name type="scientific">Haematococcus lacustris</name>
    <name type="common">Green alga</name>
    <name type="synonym">Haematococcus pluvialis</name>
    <dbReference type="NCBI Taxonomy" id="44745"/>
    <lineage>
        <taxon>Eukaryota</taxon>
        <taxon>Viridiplantae</taxon>
        <taxon>Chlorophyta</taxon>
        <taxon>core chlorophytes</taxon>
        <taxon>Chlorophyceae</taxon>
        <taxon>CS clade</taxon>
        <taxon>Chlamydomonadales</taxon>
        <taxon>Haematococcaceae</taxon>
        <taxon>Haematococcus</taxon>
    </lineage>
</organism>
<comment type="caution">
    <text evidence="2">The sequence shown here is derived from an EMBL/GenBank/DDBJ whole genome shotgun (WGS) entry which is preliminary data.</text>
</comment>
<feature type="compositionally biased region" description="Polar residues" evidence="1">
    <location>
        <begin position="27"/>
        <end position="38"/>
    </location>
</feature>
<dbReference type="AlphaFoldDB" id="A0A699ZQW0"/>